<feature type="transmembrane region" description="Helical" evidence="9">
    <location>
        <begin position="44"/>
        <end position="65"/>
    </location>
</feature>
<feature type="transmembrane region" description="Helical" evidence="9">
    <location>
        <begin position="111"/>
        <end position="135"/>
    </location>
</feature>
<dbReference type="PANTHER" id="PTHR38438">
    <property type="entry name" value="RIBOFLAVIN TRANSPORTER RIBU"/>
    <property type="match status" value="1"/>
</dbReference>
<keyword evidence="6 9" id="KW-1133">Transmembrane helix</keyword>
<dbReference type="Gene3D" id="1.10.1760.20">
    <property type="match status" value="1"/>
</dbReference>
<dbReference type="Proteomes" id="UP000182712">
    <property type="component" value="Unassembled WGS sequence"/>
</dbReference>
<evidence type="ECO:0000256" key="1">
    <source>
        <dbReference type="ARBA" id="ARBA00004651"/>
    </source>
</evidence>
<dbReference type="Proteomes" id="UP000027584">
    <property type="component" value="Unassembled WGS sequence"/>
</dbReference>
<reference evidence="14 19" key="6">
    <citation type="submission" date="2018-06" db="EMBL/GenBank/DDBJ databases">
        <authorList>
            <consortium name="Pathogen Informatics"/>
            <person name="Doyle S."/>
        </authorList>
    </citation>
    <scope>NUCLEOTIDE SEQUENCE [LARGE SCALE GENOMIC DNA]</scope>
    <source>
        <strain evidence="14 19">NCTC13773</strain>
    </source>
</reference>
<evidence type="ECO:0000313" key="12">
    <source>
        <dbReference type="EMBL" id="SER25230.1"/>
    </source>
</evidence>
<sequence length="189" mass="20768">MPETMTNTRKIAHIAILSTLSFLLMYLQFPLIPSASFLQFDFSVLPVLVGLVMFDLKSALGILILRTLLKLLLNNGGISTIIGLPMNVVALGVFVVALAILWNQKPSLKNYLLASVVGTLGLTVAMFVLNYVYAVPLYAKFANFDISAILGLGNYLFAMVIPFNLIEGIIFSVTFFILYSCLKPILKID</sequence>
<comment type="function">
    <text evidence="8">Probably a riboflavin-binding protein that interacts with the energy-coupling factor (ECF) ABC-transporter complex.</text>
</comment>
<proteinExistence type="inferred from homology"/>
<evidence type="ECO:0000256" key="4">
    <source>
        <dbReference type="ARBA" id="ARBA00022475"/>
    </source>
</evidence>
<feature type="transmembrane region" description="Helical" evidence="9">
    <location>
        <begin position="12"/>
        <end position="32"/>
    </location>
</feature>
<dbReference type="AlphaFoldDB" id="A0A060RHG5"/>
<dbReference type="Pfam" id="PF12822">
    <property type="entry name" value="ECF_trnsprt"/>
    <property type="match status" value="1"/>
</dbReference>
<evidence type="ECO:0000313" key="10">
    <source>
        <dbReference type="EMBL" id="CDO17988.1"/>
    </source>
</evidence>
<evidence type="ECO:0000313" key="14">
    <source>
        <dbReference type="EMBL" id="SQG80197.1"/>
    </source>
</evidence>
<comment type="similarity">
    <text evidence="2 8">Belongs to the prokaryotic riboflavin transporter (P-RFT) (TC 2.A.87) family.</text>
</comment>
<dbReference type="RefSeq" id="WP_009854787.1">
    <property type="nucleotide sequence ID" value="NZ_CP054015.1"/>
</dbReference>
<evidence type="ECO:0000256" key="3">
    <source>
        <dbReference type="ARBA" id="ARBA00022448"/>
    </source>
</evidence>
<reference evidence="12 17" key="5">
    <citation type="submission" date="2016-10" db="EMBL/GenBank/DDBJ databases">
        <authorList>
            <person name="de Groot N.N."/>
        </authorList>
    </citation>
    <scope>NUCLEOTIDE SEQUENCE [LARGE SCALE GENOMIC DNA]</scope>
    <source>
        <strain evidence="13">LMG 15572</strain>
        <strain evidence="12 17">VTM2R47</strain>
    </source>
</reference>
<evidence type="ECO:0000256" key="7">
    <source>
        <dbReference type="ARBA" id="ARBA00023136"/>
    </source>
</evidence>
<reference evidence="18" key="4">
    <citation type="submission" date="2016-10" db="EMBL/GenBank/DDBJ databases">
        <authorList>
            <person name="Varghese N."/>
            <person name="Submissions S."/>
        </authorList>
    </citation>
    <scope>NUCLEOTIDE SEQUENCE [LARGE SCALE GENOMIC DNA]</scope>
    <source>
        <strain evidence="18">LMG 15572</strain>
    </source>
</reference>
<evidence type="ECO:0000256" key="2">
    <source>
        <dbReference type="ARBA" id="ARBA00005540"/>
    </source>
</evidence>
<dbReference type="OMA" id="FANFMIG"/>
<organism evidence="10 15">
    <name type="scientific">Streptococcus gallolyticus</name>
    <dbReference type="NCBI Taxonomy" id="315405"/>
    <lineage>
        <taxon>Bacteria</taxon>
        <taxon>Bacillati</taxon>
        <taxon>Bacillota</taxon>
        <taxon>Bacilli</taxon>
        <taxon>Lactobacillales</taxon>
        <taxon>Streptococcaceae</taxon>
        <taxon>Streptococcus</taxon>
    </lineage>
</organism>
<keyword evidence="4 8" id="KW-1003">Cell membrane</keyword>
<evidence type="ECO:0000313" key="16">
    <source>
        <dbReference type="Proteomes" id="UP000070198"/>
    </source>
</evidence>
<feature type="transmembrane region" description="Helical" evidence="9">
    <location>
        <begin position="155"/>
        <end position="179"/>
    </location>
</feature>
<accession>A0A060RHG5</accession>
<dbReference type="Proteomes" id="UP000183629">
    <property type="component" value="Unassembled WGS sequence"/>
</dbReference>
<evidence type="ECO:0000256" key="5">
    <source>
        <dbReference type="ARBA" id="ARBA00022692"/>
    </source>
</evidence>
<evidence type="ECO:0000313" key="11">
    <source>
        <dbReference type="EMBL" id="KXT72068.1"/>
    </source>
</evidence>
<evidence type="ECO:0000313" key="15">
    <source>
        <dbReference type="Proteomes" id="UP000027584"/>
    </source>
</evidence>
<dbReference type="EMBL" id="CCBC010000146">
    <property type="protein sequence ID" value="CDO17988.1"/>
    <property type="molecule type" value="Genomic_DNA"/>
</dbReference>
<evidence type="ECO:0000256" key="9">
    <source>
        <dbReference type="SAM" id="Phobius"/>
    </source>
</evidence>
<evidence type="ECO:0000256" key="8">
    <source>
        <dbReference type="PIRNR" id="PIRNR037778"/>
    </source>
</evidence>
<keyword evidence="7 8" id="KW-0472">Membrane</keyword>
<feature type="transmembrane region" description="Helical" evidence="9">
    <location>
        <begin position="77"/>
        <end position="102"/>
    </location>
</feature>
<dbReference type="EMBL" id="FPBN01000002">
    <property type="protein sequence ID" value="SFU47747.1"/>
    <property type="molecule type" value="Genomic_DNA"/>
</dbReference>
<dbReference type="GeneID" id="57920530"/>
<dbReference type="InterPro" id="IPR025720">
    <property type="entry name" value="RibU"/>
</dbReference>
<dbReference type="PATRIC" id="fig|315405.11.peg.691"/>
<evidence type="ECO:0000313" key="19">
    <source>
        <dbReference type="Proteomes" id="UP000249013"/>
    </source>
</evidence>
<keyword evidence="18" id="KW-1185">Reference proteome</keyword>
<evidence type="ECO:0000256" key="6">
    <source>
        <dbReference type="ARBA" id="ARBA00022989"/>
    </source>
</evidence>
<protein>
    <recommendedName>
        <fullName evidence="8">Riboflavin transporter</fullName>
    </recommendedName>
</protein>
<dbReference type="EMBL" id="LS483409">
    <property type="protein sequence ID" value="SQG80197.1"/>
    <property type="molecule type" value="Genomic_DNA"/>
</dbReference>
<keyword evidence="5 9" id="KW-0812">Transmembrane</keyword>
<dbReference type="Proteomes" id="UP000249013">
    <property type="component" value="Chromosome 1"/>
</dbReference>
<evidence type="ECO:0000313" key="17">
    <source>
        <dbReference type="Proteomes" id="UP000182712"/>
    </source>
</evidence>
<dbReference type="GO" id="GO:0032217">
    <property type="term" value="F:riboflavin transmembrane transporter activity"/>
    <property type="evidence" value="ECO:0007669"/>
    <property type="project" value="UniProtKB-UniRule"/>
</dbReference>
<dbReference type="GO" id="GO:0005886">
    <property type="term" value="C:plasma membrane"/>
    <property type="evidence" value="ECO:0007669"/>
    <property type="project" value="UniProtKB-SubCell"/>
</dbReference>
<dbReference type="Proteomes" id="UP000070198">
    <property type="component" value="Unassembled WGS sequence"/>
</dbReference>
<reference evidence="10 15" key="2">
    <citation type="submission" date="2014-05" db="EMBL/GenBank/DDBJ databases">
        <title>Genome sequence of Streptococcus gallolyticus.</title>
        <authorList>
            <person name="Del Campo R."/>
        </authorList>
    </citation>
    <scope>NUCLEOTIDE SEQUENCE [LARGE SCALE GENOMIC DNA]</scope>
    <source>
        <strain evidence="10 15">LMG17956</strain>
    </source>
</reference>
<dbReference type="PANTHER" id="PTHR38438:SF1">
    <property type="entry name" value="RIBOFLAVIN TRANSPORTER RIBU"/>
    <property type="match status" value="1"/>
</dbReference>
<dbReference type="InterPro" id="IPR024529">
    <property type="entry name" value="ECF_trnsprt_substrate-spec"/>
</dbReference>
<evidence type="ECO:0000313" key="13">
    <source>
        <dbReference type="EMBL" id="SFU47747.1"/>
    </source>
</evidence>
<dbReference type="EMBL" id="FOGM01000002">
    <property type="protein sequence ID" value="SER25230.1"/>
    <property type="molecule type" value="Genomic_DNA"/>
</dbReference>
<comment type="subcellular location">
    <subcellularLocation>
        <location evidence="1">Cell membrane</location>
        <topology evidence="1">Multi-pass membrane protein</topology>
    </subcellularLocation>
</comment>
<reference evidence="11 16" key="3">
    <citation type="submission" date="2016-01" db="EMBL/GenBank/DDBJ databases">
        <title>Highly variable Streptococcus oralis are common among viridans streptococci isolated from primates.</title>
        <authorList>
            <person name="Denapaite D."/>
            <person name="Rieger M."/>
            <person name="Koendgen S."/>
            <person name="Brueckner R."/>
            <person name="Ochigava I."/>
            <person name="Kappeler P."/>
            <person name="Maetz-Rensing K."/>
            <person name="Leendertz F."/>
            <person name="Hakenbeck R."/>
        </authorList>
    </citation>
    <scope>NUCLEOTIDE SEQUENCE [LARGE SCALE GENOMIC DNA]</scope>
    <source>
        <strain evidence="11 16">DD02</strain>
    </source>
</reference>
<dbReference type="EMBL" id="LQOF01000081">
    <property type="protein sequence ID" value="KXT72068.1"/>
    <property type="molecule type" value="Genomic_DNA"/>
</dbReference>
<dbReference type="PIRSF" id="PIRSF037778">
    <property type="entry name" value="UCP037778_transp_RibU"/>
    <property type="match status" value="1"/>
</dbReference>
<name>A0A060RHG5_9STRE</name>
<gene>
    <name evidence="14" type="primary">ribU</name>
    <name evidence="10" type="ORF">BN963_SGAL_01183</name>
    <name evidence="14" type="ORF">NCTC13773_02023</name>
    <name evidence="12" type="ORF">SAMN04487840_102103</name>
    <name evidence="13" type="ORF">SAMN05660328_102136</name>
    <name evidence="11" type="ORF">SGADD02_00611</name>
</gene>
<evidence type="ECO:0000313" key="18">
    <source>
        <dbReference type="Proteomes" id="UP000183629"/>
    </source>
</evidence>
<keyword evidence="3 8" id="KW-0813">Transport</keyword>
<reference evidence="10 15" key="1">
    <citation type="submission" date="2014-02" db="EMBL/GenBank/DDBJ databases">
        <authorList>
            <person name="Manrique M."/>
        </authorList>
    </citation>
    <scope>NUCLEOTIDE SEQUENCE [LARGE SCALE GENOMIC DNA]</scope>
    <source>
        <strain evidence="10 15">LMG17956</strain>
    </source>
</reference>